<evidence type="ECO:0000256" key="1">
    <source>
        <dbReference type="SAM" id="MobiDB-lite"/>
    </source>
</evidence>
<accession>A0A0C3KID3</accession>
<proteinExistence type="predicted"/>
<evidence type="ECO:0000313" key="2">
    <source>
        <dbReference type="EMBL" id="KIO21258.1"/>
    </source>
</evidence>
<gene>
    <name evidence="2" type="ORF">M407DRAFT_245540</name>
</gene>
<dbReference type="EMBL" id="KN823144">
    <property type="protein sequence ID" value="KIO21258.1"/>
    <property type="molecule type" value="Genomic_DNA"/>
</dbReference>
<dbReference type="HOGENOM" id="CLU_3108162_0_0_1"/>
<keyword evidence="3" id="KW-1185">Reference proteome</keyword>
<sequence length="51" mass="5697">MSRKLGSHLDLERLLSQCFDHVERVPAGSGISPRSEPFLPQARPLSKQPVK</sequence>
<protein>
    <submittedName>
        <fullName evidence="2">Uncharacterized protein</fullName>
    </submittedName>
</protein>
<dbReference type="AlphaFoldDB" id="A0A0C3KID3"/>
<organism evidence="2 3">
    <name type="scientific">Tulasnella calospora MUT 4182</name>
    <dbReference type="NCBI Taxonomy" id="1051891"/>
    <lineage>
        <taxon>Eukaryota</taxon>
        <taxon>Fungi</taxon>
        <taxon>Dikarya</taxon>
        <taxon>Basidiomycota</taxon>
        <taxon>Agaricomycotina</taxon>
        <taxon>Agaricomycetes</taxon>
        <taxon>Cantharellales</taxon>
        <taxon>Tulasnellaceae</taxon>
        <taxon>Tulasnella</taxon>
    </lineage>
</organism>
<evidence type="ECO:0000313" key="3">
    <source>
        <dbReference type="Proteomes" id="UP000054248"/>
    </source>
</evidence>
<feature type="region of interest" description="Disordered" evidence="1">
    <location>
        <begin position="25"/>
        <end position="51"/>
    </location>
</feature>
<reference evidence="2 3" key="1">
    <citation type="submission" date="2014-04" db="EMBL/GenBank/DDBJ databases">
        <authorList>
            <consortium name="DOE Joint Genome Institute"/>
            <person name="Kuo A."/>
            <person name="Girlanda M."/>
            <person name="Perotto S."/>
            <person name="Kohler A."/>
            <person name="Nagy L.G."/>
            <person name="Floudas D."/>
            <person name="Copeland A."/>
            <person name="Barry K.W."/>
            <person name="Cichocki N."/>
            <person name="Veneault-Fourrey C."/>
            <person name="LaButti K."/>
            <person name="Lindquist E.A."/>
            <person name="Lipzen A."/>
            <person name="Lundell T."/>
            <person name="Morin E."/>
            <person name="Murat C."/>
            <person name="Sun H."/>
            <person name="Tunlid A."/>
            <person name="Henrissat B."/>
            <person name="Grigoriev I.V."/>
            <person name="Hibbett D.S."/>
            <person name="Martin F."/>
            <person name="Nordberg H.P."/>
            <person name="Cantor M.N."/>
            <person name="Hua S.X."/>
        </authorList>
    </citation>
    <scope>NUCLEOTIDE SEQUENCE [LARGE SCALE GENOMIC DNA]</scope>
    <source>
        <strain evidence="2 3">MUT 4182</strain>
    </source>
</reference>
<dbReference type="Proteomes" id="UP000054248">
    <property type="component" value="Unassembled WGS sequence"/>
</dbReference>
<reference evidence="3" key="2">
    <citation type="submission" date="2015-01" db="EMBL/GenBank/DDBJ databases">
        <title>Evolutionary Origins and Diversification of the Mycorrhizal Mutualists.</title>
        <authorList>
            <consortium name="DOE Joint Genome Institute"/>
            <consortium name="Mycorrhizal Genomics Consortium"/>
            <person name="Kohler A."/>
            <person name="Kuo A."/>
            <person name="Nagy L.G."/>
            <person name="Floudas D."/>
            <person name="Copeland A."/>
            <person name="Barry K.W."/>
            <person name="Cichocki N."/>
            <person name="Veneault-Fourrey C."/>
            <person name="LaButti K."/>
            <person name="Lindquist E.A."/>
            <person name="Lipzen A."/>
            <person name="Lundell T."/>
            <person name="Morin E."/>
            <person name="Murat C."/>
            <person name="Riley R."/>
            <person name="Ohm R."/>
            <person name="Sun H."/>
            <person name="Tunlid A."/>
            <person name="Henrissat B."/>
            <person name="Grigoriev I.V."/>
            <person name="Hibbett D.S."/>
            <person name="Martin F."/>
        </authorList>
    </citation>
    <scope>NUCLEOTIDE SEQUENCE [LARGE SCALE GENOMIC DNA]</scope>
    <source>
        <strain evidence="3">MUT 4182</strain>
    </source>
</reference>
<name>A0A0C3KID3_9AGAM</name>